<comment type="caution">
    <text evidence="2">The sequence shown here is derived from an EMBL/GenBank/DDBJ whole genome shotgun (WGS) entry which is preliminary data.</text>
</comment>
<protein>
    <submittedName>
        <fullName evidence="2">Uncharacterized protein</fullName>
    </submittedName>
</protein>
<sequence length="49" mass="5304">EVAAGKRREGGQVVGRKDGGGGVKGGGEFRKKVRRKVRKIGEGGLQRWR</sequence>
<proteinExistence type="predicted"/>
<feature type="non-terminal residue" evidence="2">
    <location>
        <position position="1"/>
    </location>
</feature>
<accession>A0AAV7N0Q1</accession>
<dbReference type="AlphaFoldDB" id="A0AAV7N0Q1"/>
<reference evidence="2" key="1">
    <citation type="journal article" date="2022" name="bioRxiv">
        <title>Sequencing and chromosome-scale assembly of the giantPleurodeles waltlgenome.</title>
        <authorList>
            <person name="Brown T."/>
            <person name="Elewa A."/>
            <person name="Iarovenko S."/>
            <person name="Subramanian E."/>
            <person name="Araus A.J."/>
            <person name="Petzold A."/>
            <person name="Susuki M."/>
            <person name="Suzuki K.-i.T."/>
            <person name="Hayashi T."/>
            <person name="Toyoda A."/>
            <person name="Oliveira C."/>
            <person name="Osipova E."/>
            <person name="Leigh N.D."/>
            <person name="Simon A."/>
            <person name="Yun M.H."/>
        </authorList>
    </citation>
    <scope>NUCLEOTIDE SEQUENCE</scope>
    <source>
        <strain evidence="2">20211129_DDA</strain>
        <tissue evidence="2">Liver</tissue>
    </source>
</reference>
<evidence type="ECO:0000256" key="1">
    <source>
        <dbReference type="SAM" id="MobiDB-lite"/>
    </source>
</evidence>
<name>A0AAV7N0Q1_PLEWA</name>
<evidence type="ECO:0000313" key="2">
    <source>
        <dbReference type="EMBL" id="KAJ1108229.1"/>
    </source>
</evidence>
<feature type="region of interest" description="Disordered" evidence="1">
    <location>
        <begin position="1"/>
        <end position="49"/>
    </location>
</feature>
<dbReference type="EMBL" id="JANPWB010000013">
    <property type="protein sequence ID" value="KAJ1108229.1"/>
    <property type="molecule type" value="Genomic_DNA"/>
</dbReference>
<evidence type="ECO:0000313" key="3">
    <source>
        <dbReference type="Proteomes" id="UP001066276"/>
    </source>
</evidence>
<keyword evidence="3" id="KW-1185">Reference proteome</keyword>
<gene>
    <name evidence="2" type="ORF">NDU88_005611</name>
</gene>
<dbReference type="Proteomes" id="UP001066276">
    <property type="component" value="Chromosome 9"/>
</dbReference>
<feature type="compositionally biased region" description="Basic and acidic residues" evidence="1">
    <location>
        <begin position="1"/>
        <end position="19"/>
    </location>
</feature>
<organism evidence="2 3">
    <name type="scientific">Pleurodeles waltl</name>
    <name type="common">Iberian ribbed newt</name>
    <dbReference type="NCBI Taxonomy" id="8319"/>
    <lineage>
        <taxon>Eukaryota</taxon>
        <taxon>Metazoa</taxon>
        <taxon>Chordata</taxon>
        <taxon>Craniata</taxon>
        <taxon>Vertebrata</taxon>
        <taxon>Euteleostomi</taxon>
        <taxon>Amphibia</taxon>
        <taxon>Batrachia</taxon>
        <taxon>Caudata</taxon>
        <taxon>Salamandroidea</taxon>
        <taxon>Salamandridae</taxon>
        <taxon>Pleurodelinae</taxon>
        <taxon>Pleurodeles</taxon>
    </lineage>
</organism>